<dbReference type="PANTHER" id="PTHR32089:SF55">
    <property type="entry name" value="METHYL ACCEPTING SENSORY TRANSDUCER WITH CACHE_2 SMALL MOLECULE BINDING DOMAIN"/>
    <property type="match status" value="1"/>
</dbReference>
<dbReference type="PANTHER" id="PTHR32089">
    <property type="entry name" value="METHYL-ACCEPTING CHEMOTAXIS PROTEIN MCPB"/>
    <property type="match status" value="1"/>
</dbReference>
<evidence type="ECO:0000256" key="1">
    <source>
        <dbReference type="ARBA" id="ARBA00004370"/>
    </source>
</evidence>
<feature type="transmembrane region" description="Helical" evidence="5">
    <location>
        <begin position="12"/>
        <end position="32"/>
    </location>
</feature>
<dbReference type="SMART" id="SM00283">
    <property type="entry name" value="MA"/>
    <property type="match status" value="1"/>
</dbReference>
<protein>
    <submittedName>
        <fullName evidence="8">Methyl-accepting chemotaxis protein</fullName>
    </submittedName>
</protein>
<dbReference type="GO" id="GO:0006935">
    <property type="term" value="P:chemotaxis"/>
    <property type="evidence" value="ECO:0007669"/>
    <property type="project" value="UniProtKB-ARBA"/>
</dbReference>
<dbReference type="PROSITE" id="PS50885">
    <property type="entry name" value="HAMP"/>
    <property type="match status" value="1"/>
</dbReference>
<dbReference type="InterPro" id="IPR029151">
    <property type="entry name" value="Sensor-like_sf"/>
</dbReference>
<dbReference type="Gene3D" id="3.30.450.20">
    <property type="entry name" value="PAS domain"/>
    <property type="match status" value="2"/>
</dbReference>
<evidence type="ECO:0000256" key="4">
    <source>
        <dbReference type="PROSITE-ProRule" id="PRU00284"/>
    </source>
</evidence>
<keyword evidence="5" id="KW-0812">Transmembrane</keyword>
<keyword evidence="5" id="KW-1133">Transmembrane helix</keyword>
<dbReference type="Pfam" id="PF22673">
    <property type="entry name" value="MCP-like_PDC_1"/>
    <property type="match status" value="1"/>
</dbReference>
<sequence>MKKQFNFKTRIVMVAISLLAISMIILATSAYYQLSGLVKANVDEYATLQMSSNGAKVQNYMSSIKQGIEQSAELFAGATDKVKIQGYLNSLGRSISAADIIVGYEDGMGLSHKHGEFNAGNADPRSRTWYQQAKRQASTTVTKIYKDNASNQLMVTLATPLYQSGQFKGVLAADIAIRALDPFIERATFPGSIAALYDDTGLTISSTGEVDVPGESRLSDFEPLVELEQIMLSKQQNMHEFELLGIDKIAYFETVTITQDTTWFMLVAIDKSVMYSALGDSLVSSSLTTFVLIVLSTIAIYVLLSYAYRPVEALKKTVNELSNGNGDLTKRLKVEREDDLGEISRDINTFIQNLQTMMRDIAESSQYIATSVDDLQALRQSNNEVLEAHRLETSQVATALNEMSASSTDVANNTENAVNVTTSTNEQALHSKQVVSGATQNVSDLVEKVEESSGQINQMGQEIDNISAVLKVIGDIAEQTNLLALNAAIEAARAGEQGRGFAVVADEVRALASRTQDSTTEIHNTINRLNASSQSVINGIESTKASCVEASEQTHLVVENLDQIVNSVGGINDLNIQIAAAAKQQSSVSEEINRNMVTISDMVEQVAASSDEVNGATTVLASANSNLTKVVSQFKL</sequence>
<dbReference type="CDD" id="cd12913">
    <property type="entry name" value="PDC1_MCP_like"/>
    <property type="match status" value="1"/>
</dbReference>
<keyword evidence="9" id="KW-1185">Reference proteome</keyword>
<dbReference type="Pfam" id="PF00015">
    <property type="entry name" value="MCPsignal"/>
    <property type="match status" value="1"/>
</dbReference>
<dbReference type="SUPFAM" id="SSF103190">
    <property type="entry name" value="Sensory domain-like"/>
    <property type="match status" value="1"/>
</dbReference>
<evidence type="ECO:0000256" key="3">
    <source>
        <dbReference type="ARBA" id="ARBA00029447"/>
    </source>
</evidence>
<dbReference type="GO" id="GO:0007165">
    <property type="term" value="P:signal transduction"/>
    <property type="evidence" value="ECO:0007669"/>
    <property type="project" value="UniProtKB-KW"/>
</dbReference>
<evidence type="ECO:0000259" key="7">
    <source>
        <dbReference type="PROSITE" id="PS50885"/>
    </source>
</evidence>
<dbReference type="FunFam" id="1.10.287.950:FF:000001">
    <property type="entry name" value="Methyl-accepting chemotaxis sensory transducer"/>
    <property type="match status" value="1"/>
</dbReference>
<organism evidence="8 9">
    <name type="scientific">Thalassotalea euphylliae</name>
    <dbReference type="NCBI Taxonomy" id="1655234"/>
    <lineage>
        <taxon>Bacteria</taxon>
        <taxon>Pseudomonadati</taxon>
        <taxon>Pseudomonadota</taxon>
        <taxon>Gammaproteobacteria</taxon>
        <taxon>Alteromonadales</taxon>
        <taxon>Colwelliaceae</taxon>
        <taxon>Thalassotalea</taxon>
    </lineage>
</organism>
<name>A0A3E0U3K2_9GAMM</name>
<dbReference type="PROSITE" id="PS50111">
    <property type="entry name" value="CHEMOTAXIS_TRANSDUC_2"/>
    <property type="match status" value="1"/>
</dbReference>
<feature type="domain" description="HAMP" evidence="7">
    <location>
        <begin position="309"/>
        <end position="359"/>
    </location>
</feature>
<accession>A0A3E0U3K2</accession>
<dbReference type="SMART" id="SM00304">
    <property type="entry name" value="HAMP"/>
    <property type="match status" value="1"/>
</dbReference>
<dbReference type="AlphaFoldDB" id="A0A3E0U3K2"/>
<evidence type="ECO:0000313" key="8">
    <source>
        <dbReference type="EMBL" id="REL30775.1"/>
    </source>
</evidence>
<dbReference type="Pfam" id="PF00672">
    <property type="entry name" value="HAMP"/>
    <property type="match status" value="1"/>
</dbReference>
<evidence type="ECO:0000256" key="2">
    <source>
        <dbReference type="ARBA" id="ARBA00023224"/>
    </source>
</evidence>
<evidence type="ECO:0000259" key="6">
    <source>
        <dbReference type="PROSITE" id="PS50111"/>
    </source>
</evidence>
<keyword evidence="5" id="KW-0472">Membrane</keyword>
<dbReference type="CDD" id="cd06225">
    <property type="entry name" value="HAMP"/>
    <property type="match status" value="1"/>
</dbReference>
<dbReference type="InterPro" id="IPR004089">
    <property type="entry name" value="MCPsignal_dom"/>
</dbReference>
<dbReference type="CDD" id="cd11386">
    <property type="entry name" value="MCP_signal"/>
    <property type="match status" value="1"/>
</dbReference>
<proteinExistence type="inferred from homology"/>
<comment type="caution">
    <text evidence="8">The sequence shown here is derived from an EMBL/GenBank/DDBJ whole genome shotgun (WGS) entry which is preliminary data.</text>
</comment>
<feature type="transmembrane region" description="Helical" evidence="5">
    <location>
        <begin position="287"/>
        <end position="308"/>
    </location>
</feature>
<dbReference type="GO" id="GO:0016020">
    <property type="term" value="C:membrane"/>
    <property type="evidence" value="ECO:0007669"/>
    <property type="project" value="UniProtKB-SubCell"/>
</dbReference>
<dbReference type="RefSeq" id="WP_116015215.1">
    <property type="nucleotide sequence ID" value="NZ_QUOT01000001.1"/>
</dbReference>
<comment type="subcellular location">
    <subcellularLocation>
        <location evidence="1">Membrane</location>
    </subcellularLocation>
</comment>
<dbReference type="SUPFAM" id="SSF58104">
    <property type="entry name" value="Methyl-accepting chemotaxis protein (MCP) signaling domain"/>
    <property type="match status" value="1"/>
</dbReference>
<evidence type="ECO:0000313" key="9">
    <source>
        <dbReference type="Proteomes" id="UP000256899"/>
    </source>
</evidence>
<dbReference type="Proteomes" id="UP000256899">
    <property type="component" value="Unassembled WGS sequence"/>
</dbReference>
<comment type="similarity">
    <text evidence="3">Belongs to the methyl-accepting chemotaxis (MCP) protein family.</text>
</comment>
<dbReference type="InterPro" id="IPR003660">
    <property type="entry name" value="HAMP_dom"/>
</dbReference>
<feature type="domain" description="Methyl-accepting transducer" evidence="6">
    <location>
        <begin position="364"/>
        <end position="600"/>
    </location>
</feature>
<dbReference type="EMBL" id="QUOT01000001">
    <property type="protein sequence ID" value="REL30775.1"/>
    <property type="molecule type" value="Genomic_DNA"/>
</dbReference>
<dbReference type="Gene3D" id="1.10.287.950">
    <property type="entry name" value="Methyl-accepting chemotaxis protein"/>
    <property type="match status" value="1"/>
</dbReference>
<gene>
    <name evidence="8" type="ORF">DXX94_08620</name>
</gene>
<reference evidence="9" key="1">
    <citation type="submission" date="2018-08" db="EMBL/GenBank/DDBJ databases">
        <title>Thalassotalea euphylliae genome.</title>
        <authorList>
            <person name="Summers S."/>
            <person name="Rice S.A."/>
            <person name="Freckelton M.L."/>
            <person name="Nedved B.T."/>
            <person name="Hadfield M.G."/>
        </authorList>
    </citation>
    <scope>NUCLEOTIDE SEQUENCE [LARGE SCALE GENOMIC DNA]</scope>
    <source>
        <strain evidence="9">H3</strain>
    </source>
</reference>
<evidence type="ECO:0000256" key="5">
    <source>
        <dbReference type="SAM" id="Phobius"/>
    </source>
</evidence>
<keyword evidence="2 4" id="KW-0807">Transducer</keyword>